<dbReference type="InterPro" id="IPR029063">
    <property type="entry name" value="SAM-dependent_MTases_sf"/>
</dbReference>
<dbReference type="GO" id="GO:0008757">
    <property type="term" value="F:S-adenosylmethionine-dependent methyltransferase activity"/>
    <property type="evidence" value="ECO:0007669"/>
    <property type="project" value="InterPro"/>
</dbReference>
<dbReference type="InterPro" id="IPR000780">
    <property type="entry name" value="CheR_MeTrfase"/>
</dbReference>
<dbReference type="Gene3D" id="3.40.50.150">
    <property type="entry name" value="Vaccinia Virus protein VP39"/>
    <property type="match status" value="1"/>
</dbReference>
<reference evidence="2" key="2">
    <citation type="submission" date="2020-09" db="EMBL/GenBank/DDBJ databases">
        <authorList>
            <person name="Sun Q."/>
            <person name="Zhou Y."/>
        </authorList>
    </citation>
    <scope>NUCLEOTIDE SEQUENCE</scope>
    <source>
        <strain evidence="2">CGMCC 1.15322</strain>
    </source>
</reference>
<gene>
    <name evidence="2" type="ORF">GCM10011496_18940</name>
</gene>
<feature type="domain" description="CheR-type methyltransferase" evidence="1">
    <location>
        <begin position="16"/>
        <end position="290"/>
    </location>
</feature>
<dbReference type="PRINTS" id="PR00996">
    <property type="entry name" value="CHERMTFRASE"/>
</dbReference>
<evidence type="ECO:0000313" key="3">
    <source>
        <dbReference type="Proteomes" id="UP000620596"/>
    </source>
</evidence>
<dbReference type="Pfam" id="PF03705">
    <property type="entry name" value="CheR_N"/>
    <property type="match status" value="1"/>
</dbReference>
<reference evidence="2" key="1">
    <citation type="journal article" date="2014" name="Int. J. Syst. Evol. Microbiol.">
        <title>Complete genome sequence of Corynebacterium casei LMG S-19264T (=DSM 44701T), isolated from a smear-ripened cheese.</title>
        <authorList>
            <consortium name="US DOE Joint Genome Institute (JGI-PGF)"/>
            <person name="Walter F."/>
            <person name="Albersmeier A."/>
            <person name="Kalinowski J."/>
            <person name="Ruckert C."/>
        </authorList>
    </citation>
    <scope>NUCLEOTIDE SEQUENCE</scope>
    <source>
        <strain evidence="2">CGMCC 1.15322</strain>
    </source>
</reference>
<dbReference type="SMART" id="SM00138">
    <property type="entry name" value="MeTrc"/>
    <property type="match status" value="1"/>
</dbReference>
<evidence type="ECO:0000259" key="1">
    <source>
        <dbReference type="PROSITE" id="PS50123"/>
    </source>
</evidence>
<dbReference type="PANTHER" id="PTHR24422:SF8">
    <property type="entry name" value="CHEMOTAXIS PROTEIN"/>
    <property type="match status" value="1"/>
</dbReference>
<accession>A0A916SGF4</accession>
<dbReference type="SUPFAM" id="SSF47757">
    <property type="entry name" value="Chemotaxis receptor methyltransferase CheR, N-terminal domain"/>
    <property type="match status" value="1"/>
</dbReference>
<dbReference type="Pfam" id="PF01739">
    <property type="entry name" value="CheR"/>
    <property type="match status" value="1"/>
</dbReference>
<organism evidence="2 3">
    <name type="scientific">Polaromonas eurypsychrophila</name>
    <dbReference type="NCBI Taxonomy" id="1614635"/>
    <lineage>
        <taxon>Bacteria</taxon>
        <taxon>Pseudomonadati</taxon>
        <taxon>Pseudomonadota</taxon>
        <taxon>Betaproteobacteria</taxon>
        <taxon>Burkholderiales</taxon>
        <taxon>Comamonadaceae</taxon>
        <taxon>Polaromonas</taxon>
    </lineage>
</organism>
<comment type="caution">
    <text evidence="2">The sequence shown here is derived from an EMBL/GenBank/DDBJ whole genome shotgun (WGS) entry which is preliminary data.</text>
</comment>
<dbReference type="InterPro" id="IPR022641">
    <property type="entry name" value="CheR_N"/>
</dbReference>
<proteinExistence type="predicted"/>
<dbReference type="InterPro" id="IPR050903">
    <property type="entry name" value="Bact_Chemotaxis_MeTrfase"/>
</dbReference>
<dbReference type="EMBL" id="BMIG01000005">
    <property type="protein sequence ID" value="GGA98064.1"/>
    <property type="molecule type" value="Genomic_DNA"/>
</dbReference>
<dbReference type="InterPro" id="IPR022642">
    <property type="entry name" value="CheR_C"/>
</dbReference>
<dbReference type="RefSeq" id="WP_188708163.1">
    <property type="nucleotide sequence ID" value="NZ_BMIG01000005.1"/>
</dbReference>
<dbReference type="PROSITE" id="PS50123">
    <property type="entry name" value="CHER"/>
    <property type="match status" value="1"/>
</dbReference>
<evidence type="ECO:0000313" key="2">
    <source>
        <dbReference type="EMBL" id="GGA98064.1"/>
    </source>
</evidence>
<name>A0A916SGF4_9BURK</name>
<keyword evidence="3" id="KW-1185">Reference proteome</keyword>
<sequence>MPGRSVSTGAARAGALPHAGASVSEFELDSLVEAIYNTYSYDFRNYSGASQKRRILQAMAHFECPTVGALQALMLKDATLFVELLQYLTIPVSEMFRDPVFFLALRQQVLPVLHTYPSLKIWVAGCSTGEEVYSLAILLREEGLLEKSLIYATDINPVALEKARRGIFTLASIKGHTVNYQQAGGKQAFSDYYRAAYEAAIFDPTLRTNVTFSDHSLATDSVFSETQLVLCRNVLIYFNKPLQNRVLGLFHESLSHRGFMGLGIKESIDFSGYVDHFEVLDKSARIFRKLKALPA</sequence>
<dbReference type="AlphaFoldDB" id="A0A916SGF4"/>
<dbReference type="Proteomes" id="UP000620596">
    <property type="component" value="Unassembled WGS sequence"/>
</dbReference>
<dbReference type="PANTHER" id="PTHR24422">
    <property type="entry name" value="CHEMOTAXIS PROTEIN METHYLTRANSFERASE"/>
    <property type="match status" value="1"/>
</dbReference>
<dbReference type="SUPFAM" id="SSF53335">
    <property type="entry name" value="S-adenosyl-L-methionine-dependent methyltransferases"/>
    <property type="match status" value="1"/>
</dbReference>
<protein>
    <submittedName>
        <fullName evidence="2">Chemotaxis protein CheR</fullName>
    </submittedName>
</protein>